<sequence>MKLTVYLFFISLFQIQASGHSQNVKVTLNLNNVSYHEVFRAIESQTEFNVLYNHAELNHEKQISINVKKTLLIDVLKQLFENTNIDYKTVGKQIILVNRISTETKATQIQIKGEVKDEFGNPLIGVNVVEQGTTNGSVTDFDGNYTISVSNKNAVLKFSYIGFVNKVVTVGEQRTINVVLKENVSELESVVVVGYGTVKKSDLTGSVSSVDIDEIDKTQVPSLAQAIQGRAAGIAVSKTSGQPGSTPTVRIRGIGTVNNADPLYIVDGVPINNIANINFSDAESVEVLKDASATAIYGSRAANGVILVTTKKGKKNKAPLISYSHYYGFERKIDNLDVLNAEQWATLNNEGRTNDGNAINPDLADPASLESFNWKDAVYRTGEVTNHQLSVTGGTDKTSYYFSFGQFDQKGIVKNASFKRTNLRINNTYQIKPKIKLGHNIQYTKAKTVGVLDGGINSNLKTAFTGYAIDPASPIFNEDGTPARPLFSNEIPNPVGSTIYNLSPSSREGFLGNVFINIDLLKGLTFSSNYGLEINNGKVDNFQEEFFISAEQNRPANIYRLNRSENRTLIWFNTLNYQTTFNEKHDLTALLGHETQKSRFNSVNATRSNIPEGVENPTLDSGAIDTASNSGRITQSNLLSFFGRLNYNYDQRYLLTATYRADGSSRFGSNNNFAYFPSLAFAWNLNNEKFFDLETVNQVKFRVGWGETGNQNIPNSAIFSTISTNNNYVFGDTESAAIGLGPTRPGNPDLKWETTTTTNLGVDLAFLKNSITFSADYFIKNTSDLLLETPIQRLSGFSGNPTVNAGEIENRGFEFVANFKRQIGDFNFSIGGNISFIENEVKSLADEGSVITSGRAGNGFVDLSRTEVGLSLASFYGLEMIGIFQNQDEIDNNASLPGNQPGDVRYRDIDGNGEINDDDRKIIGSPLPDFTYGINLDLAYKQFDLSAFFQGSKGNDIFNATGWMLEGFLDSNLSTEFLNRWTGEGTSNTVPRATFDGFPNNNLASSRFVEDGSYLRLKNIQLGYTIPKSVLNKTFISFARLYVAGQNLITFTKYKGLDPELGIDNTQTQDGNRTTLDIGIDRGRYPSSRTISFGIDVNF</sequence>
<keyword evidence="5 9" id="KW-0798">TonB box</keyword>
<dbReference type="NCBIfam" id="TIGR04057">
    <property type="entry name" value="SusC_RagA_signa"/>
    <property type="match status" value="1"/>
</dbReference>
<evidence type="ECO:0000256" key="9">
    <source>
        <dbReference type="RuleBase" id="RU003357"/>
    </source>
</evidence>
<dbReference type="SUPFAM" id="SSF56935">
    <property type="entry name" value="Porins"/>
    <property type="match status" value="1"/>
</dbReference>
<evidence type="ECO:0000259" key="11">
    <source>
        <dbReference type="Pfam" id="PF07715"/>
    </source>
</evidence>
<dbReference type="InterPro" id="IPR000531">
    <property type="entry name" value="Beta-barrel_TonB"/>
</dbReference>
<feature type="domain" description="TonB-dependent receptor plug" evidence="11">
    <location>
        <begin position="200"/>
        <end position="305"/>
    </location>
</feature>
<evidence type="ECO:0000256" key="2">
    <source>
        <dbReference type="ARBA" id="ARBA00022448"/>
    </source>
</evidence>
<dbReference type="EMBL" id="JAUOEM010000004">
    <property type="protein sequence ID" value="MDO5988173.1"/>
    <property type="molecule type" value="Genomic_DNA"/>
</dbReference>
<dbReference type="Gene3D" id="2.170.130.10">
    <property type="entry name" value="TonB-dependent receptor, plug domain"/>
    <property type="match status" value="1"/>
</dbReference>
<dbReference type="NCBIfam" id="TIGR04056">
    <property type="entry name" value="OMP_RagA_SusC"/>
    <property type="match status" value="1"/>
</dbReference>
<dbReference type="SUPFAM" id="SSF49464">
    <property type="entry name" value="Carboxypeptidase regulatory domain-like"/>
    <property type="match status" value="1"/>
</dbReference>
<dbReference type="RefSeq" id="WP_303282776.1">
    <property type="nucleotide sequence ID" value="NZ_BAABCZ010000009.1"/>
</dbReference>
<dbReference type="InterPro" id="IPR023996">
    <property type="entry name" value="TonB-dep_OMP_SusC/RagA"/>
</dbReference>
<dbReference type="InterPro" id="IPR012910">
    <property type="entry name" value="Plug_dom"/>
</dbReference>
<organism evidence="12 13">
    <name type="scientific">Flavivirga amylovorans</name>
    <dbReference type="NCBI Taxonomy" id="870486"/>
    <lineage>
        <taxon>Bacteria</taxon>
        <taxon>Pseudomonadati</taxon>
        <taxon>Bacteroidota</taxon>
        <taxon>Flavobacteriia</taxon>
        <taxon>Flavobacteriales</taxon>
        <taxon>Flavobacteriaceae</taxon>
        <taxon>Flavivirga</taxon>
    </lineage>
</organism>
<keyword evidence="13" id="KW-1185">Reference proteome</keyword>
<evidence type="ECO:0000256" key="6">
    <source>
        <dbReference type="ARBA" id="ARBA00023136"/>
    </source>
</evidence>
<dbReference type="Pfam" id="PF00593">
    <property type="entry name" value="TonB_dep_Rec_b-barrel"/>
    <property type="match status" value="1"/>
</dbReference>
<gene>
    <name evidence="12" type="ORF">Q4Q39_12230</name>
</gene>
<keyword evidence="4 8" id="KW-0812">Transmembrane</keyword>
<dbReference type="Gene3D" id="2.40.170.20">
    <property type="entry name" value="TonB-dependent receptor, beta-barrel domain"/>
    <property type="match status" value="1"/>
</dbReference>
<evidence type="ECO:0000256" key="8">
    <source>
        <dbReference type="PROSITE-ProRule" id="PRU01360"/>
    </source>
</evidence>
<evidence type="ECO:0000259" key="10">
    <source>
        <dbReference type="Pfam" id="PF00593"/>
    </source>
</evidence>
<dbReference type="InterPro" id="IPR036942">
    <property type="entry name" value="Beta-barrel_TonB_sf"/>
</dbReference>
<dbReference type="Pfam" id="PF13715">
    <property type="entry name" value="CarbopepD_reg_2"/>
    <property type="match status" value="1"/>
</dbReference>
<name>A0ABT8X2J5_9FLAO</name>
<reference evidence="12" key="1">
    <citation type="submission" date="2023-07" db="EMBL/GenBank/DDBJ databases">
        <title>Two novel species in the genus Flavivirga.</title>
        <authorList>
            <person name="Kwon K."/>
        </authorList>
    </citation>
    <scope>NUCLEOTIDE SEQUENCE</scope>
    <source>
        <strain evidence="12">KACC 14157</strain>
    </source>
</reference>
<evidence type="ECO:0000256" key="5">
    <source>
        <dbReference type="ARBA" id="ARBA00023077"/>
    </source>
</evidence>
<evidence type="ECO:0000256" key="3">
    <source>
        <dbReference type="ARBA" id="ARBA00022452"/>
    </source>
</evidence>
<dbReference type="InterPro" id="IPR008969">
    <property type="entry name" value="CarboxyPept-like_regulatory"/>
</dbReference>
<keyword evidence="3 8" id="KW-1134">Transmembrane beta strand</keyword>
<evidence type="ECO:0000256" key="7">
    <source>
        <dbReference type="ARBA" id="ARBA00023237"/>
    </source>
</evidence>
<dbReference type="Pfam" id="PF07715">
    <property type="entry name" value="Plug"/>
    <property type="match status" value="1"/>
</dbReference>
<dbReference type="Proteomes" id="UP001176891">
    <property type="component" value="Unassembled WGS sequence"/>
</dbReference>
<keyword evidence="6 8" id="KW-0472">Membrane</keyword>
<evidence type="ECO:0000313" key="13">
    <source>
        <dbReference type="Proteomes" id="UP001176891"/>
    </source>
</evidence>
<dbReference type="InterPro" id="IPR023997">
    <property type="entry name" value="TonB-dep_OMP_SusC/RagA_CS"/>
</dbReference>
<comment type="similarity">
    <text evidence="8 9">Belongs to the TonB-dependent receptor family.</text>
</comment>
<evidence type="ECO:0000256" key="4">
    <source>
        <dbReference type="ARBA" id="ARBA00022692"/>
    </source>
</evidence>
<keyword evidence="7 8" id="KW-0998">Cell outer membrane</keyword>
<accession>A0ABT8X2J5</accession>
<dbReference type="InterPro" id="IPR039426">
    <property type="entry name" value="TonB-dep_rcpt-like"/>
</dbReference>
<dbReference type="Gene3D" id="2.60.40.1120">
    <property type="entry name" value="Carboxypeptidase-like, regulatory domain"/>
    <property type="match status" value="1"/>
</dbReference>
<protein>
    <submittedName>
        <fullName evidence="12">TonB-dependent receptor</fullName>
    </submittedName>
</protein>
<dbReference type="InterPro" id="IPR037066">
    <property type="entry name" value="Plug_dom_sf"/>
</dbReference>
<feature type="domain" description="TonB-dependent receptor-like beta-barrel" evidence="10">
    <location>
        <begin position="523"/>
        <end position="1048"/>
    </location>
</feature>
<evidence type="ECO:0000313" key="12">
    <source>
        <dbReference type="EMBL" id="MDO5988173.1"/>
    </source>
</evidence>
<dbReference type="PROSITE" id="PS52016">
    <property type="entry name" value="TONB_DEPENDENT_REC_3"/>
    <property type="match status" value="1"/>
</dbReference>
<comment type="subcellular location">
    <subcellularLocation>
        <location evidence="1 8">Cell outer membrane</location>
        <topology evidence="1 8">Multi-pass membrane protein</topology>
    </subcellularLocation>
</comment>
<keyword evidence="12" id="KW-0675">Receptor</keyword>
<comment type="caution">
    <text evidence="12">The sequence shown here is derived from an EMBL/GenBank/DDBJ whole genome shotgun (WGS) entry which is preliminary data.</text>
</comment>
<evidence type="ECO:0000256" key="1">
    <source>
        <dbReference type="ARBA" id="ARBA00004571"/>
    </source>
</evidence>
<proteinExistence type="inferred from homology"/>
<keyword evidence="2 8" id="KW-0813">Transport</keyword>